<proteinExistence type="inferred from homology"/>
<dbReference type="EC" id="1.6.5.9" evidence="2"/>
<dbReference type="RefSeq" id="WP_145030759.1">
    <property type="nucleotide sequence ID" value="NZ_CP036271.1"/>
</dbReference>
<evidence type="ECO:0000256" key="9">
    <source>
        <dbReference type="SAM" id="Phobius"/>
    </source>
</evidence>
<evidence type="ECO:0000259" key="11">
    <source>
        <dbReference type="Pfam" id="PF22366"/>
    </source>
</evidence>
<evidence type="ECO:0000313" key="13">
    <source>
        <dbReference type="Proteomes" id="UP000315700"/>
    </source>
</evidence>
<dbReference type="GO" id="GO:0050136">
    <property type="term" value="F:NADH dehydrogenase (quinone) (non-electrogenic) activity"/>
    <property type="evidence" value="ECO:0007669"/>
    <property type="project" value="UniProtKB-EC"/>
</dbReference>
<keyword evidence="3" id="KW-0285">Flavoprotein</keyword>
<comment type="catalytic activity">
    <reaction evidence="8">
        <text>a quinone + NADH + H(+) = a quinol + NAD(+)</text>
        <dbReference type="Rhea" id="RHEA:46160"/>
        <dbReference type="ChEBI" id="CHEBI:15378"/>
        <dbReference type="ChEBI" id="CHEBI:24646"/>
        <dbReference type="ChEBI" id="CHEBI:57540"/>
        <dbReference type="ChEBI" id="CHEBI:57945"/>
        <dbReference type="ChEBI" id="CHEBI:132124"/>
        <dbReference type="EC" id="1.6.5.9"/>
    </reaction>
</comment>
<evidence type="ECO:0000256" key="3">
    <source>
        <dbReference type="ARBA" id="ARBA00022630"/>
    </source>
</evidence>
<evidence type="ECO:0000256" key="7">
    <source>
        <dbReference type="ARBA" id="ARBA00023027"/>
    </source>
</evidence>
<dbReference type="InterPro" id="IPR054585">
    <property type="entry name" value="NDH2-like_C"/>
</dbReference>
<comment type="similarity">
    <text evidence="1">Belongs to the NADH dehydrogenase family.</text>
</comment>
<dbReference type="InParanoid" id="A0A517SFS2"/>
<evidence type="ECO:0000256" key="4">
    <source>
        <dbReference type="ARBA" id="ARBA00022827"/>
    </source>
</evidence>
<dbReference type="PRINTS" id="PR00368">
    <property type="entry name" value="FADPNR"/>
</dbReference>
<dbReference type="FunCoup" id="A0A517SFS2">
    <property type="interactions" value="316"/>
</dbReference>
<keyword evidence="9" id="KW-0472">Membrane</keyword>
<sequence>MQPANGRHRVVILGGGFGGLRAAKALAREPVEVTLIDQRNFHLFQPLLYQVATGGLSPANIAAPLRSLVRRQRNCRVILGKAIDFNLETKEVVLEDERVPFDTLIVSAGAKHSYFGNHQWERFAPGLKTIEDATEIRRRVLSAFERAERVSSDAERARLLRFIVVGAGPTGVELAGTLIEIARHTLKKDFRRINPAEAHVLLIEAGPRLLPAFDPDLSEDGAEALRRLGVDVRLKTMVVDITDAGATVKSGDVEETLPAATILWAAGVQGAVIGEALAKAAGIQRDRAGRLVVQPDFTLPGHPDIFVIGDLSTYADASGKMLPGVAPAAMQAGQFVASVIAARLSLAPIPEFHFKDPGSMATIGRGAAVVKLGNWKFSGFFAWLTWLFVHLLFLVQFQNRLLVLMQWAWNYVTFNRSARLITDTNRFLGEPEN</sequence>
<keyword evidence="9" id="KW-1133">Transmembrane helix</keyword>
<evidence type="ECO:0000256" key="5">
    <source>
        <dbReference type="ARBA" id="ARBA00022946"/>
    </source>
</evidence>
<feature type="transmembrane region" description="Helical" evidence="9">
    <location>
        <begin position="375"/>
        <end position="395"/>
    </location>
</feature>
<dbReference type="PANTHER" id="PTHR43706">
    <property type="entry name" value="NADH DEHYDROGENASE"/>
    <property type="match status" value="1"/>
</dbReference>
<dbReference type="OrthoDB" id="9781621at2"/>
<keyword evidence="5" id="KW-0809">Transit peptide</keyword>
<keyword evidence="9" id="KW-0812">Transmembrane</keyword>
<dbReference type="InterPro" id="IPR036188">
    <property type="entry name" value="FAD/NAD-bd_sf"/>
</dbReference>
<dbReference type="PRINTS" id="PR00411">
    <property type="entry name" value="PNDRDTASEI"/>
</dbReference>
<gene>
    <name evidence="12" type="ORF">Pan44_29910</name>
</gene>
<keyword evidence="7" id="KW-0520">NAD</keyword>
<dbReference type="Pfam" id="PF07992">
    <property type="entry name" value="Pyr_redox_2"/>
    <property type="match status" value="1"/>
</dbReference>
<dbReference type="Pfam" id="PF22366">
    <property type="entry name" value="NDH2_C"/>
    <property type="match status" value="1"/>
</dbReference>
<dbReference type="EMBL" id="CP036271">
    <property type="protein sequence ID" value="QDT54950.1"/>
    <property type="molecule type" value="Genomic_DNA"/>
</dbReference>
<feature type="domain" description="FAD/NAD(P)-binding" evidence="10">
    <location>
        <begin position="9"/>
        <end position="333"/>
    </location>
</feature>
<reference evidence="12 13" key="1">
    <citation type="submission" date="2019-02" db="EMBL/GenBank/DDBJ databases">
        <title>Deep-cultivation of Planctomycetes and their phenomic and genomic characterization uncovers novel biology.</title>
        <authorList>
            <person name="Wiegand S."/>
            <person name="Jogler M."/>
            <person name="Boedeker C."/>
            <person name="Pinto D."/>
            <person name="Vollmers J."/>
            <person name="Rivas-Marin E."/>
            <person name="Kohn T."/>
            <person name="Peeters S.H."/>
            <person name="Heuer A."/>
            <person name="Rast P."/>
            <person name="Oberbeckmann S."/>
            <person name="Bunk B."/>
            <person name="Jeske O."/>
            <person name="Meyerdierks A."/>
            <person name="Storesund J.E."/>
            <person name="Kallscheuer N."/>
            <person name="Luecker S."/>
            <person name="Lage O.M."/>
            <person name="Pohl T."/>
            <person name="Merkel B.J."/>
            <person name="Hornburger P."/>
            <person name="Mueller R.-W."/>
            <person name="Bruemmer F."/>
            <person name="Labrenz M."/>
            <person name="Spormann A.M."/>
            <person name="Op den Camp H."/>
            <person name="Overmann J."/>
            <person name="Amann R."/>
            <person name="Jetten M.S.M."/>
            <person name="Mascher T."/>
            <person name="Medema M.H."/>
            <person name="Devos D.P."/>
            <person name="Kaster A.-K."/>
            <person name="Ovreas L."/>
            <person name="Rohde M."/>
            <person name="Galperin M.Y."/>
            <person name="Jogler C."/>
        </authorList>
    </citation>
    <scope>NUCLEOTIDE SEQUENCE [LARGE SCALE GENOMIC DNA]</scope>
    <source>
        <strain evidence="12 13">Pan44</strain>
    </source>
</reference>
<dbReference type="SUPFAM" id="SSF51905">
    <property type="entry name" value="FAD/NAD(P)-binding domain"/>
    <property type="match status" value="1"/>
</dbReference>
<evidence type="ECO:0000256" key="8">
    <source>
        <dbReference type="ARBA" id="ARBA00047599"/>
    </source>
</evidence>
<accession>A0A517SFS2</accession>
<keyword evidence="4" id="KW-0274">FAD</keyword>
<evidence type="ECO:0000313" key="12">
    <source>
        <dbReference type="EMBL" id="QDT54950.1"/>
    </source>
</evidence>
<dbReference type="KEGG" id="ccos:Pan44_29910"/>
<evidence type="ECO:0000256" key="2">
    <source>
        <dbReference type="ARBA" id="ARBA00012637"/>
    </source>
</evidence>
<feature type="domain" description="External alternative NADH-ubiquinone oxidoreductase-like C-terminal" evidence="11">
    <location>
        <begin position="358"/>
        <end position="410"/>
    </location>
</feature>
<dbReference type="PANTHER" id="PTHR43706:SF47">
    <property type="entry name" value="EXTERNAL NADH-UBIQUINONE OXIDOREDUCTASE 1, MITOCHONDRIAL-RELATED"/>
    <property type="match status" value="1"/>
</dbReference>
<name>A0A517SFS2_9PLAN</name>
<protein>
    <recommendedName>
        <fullName evidence="2">NADH:ubiquinone reductase (non-electrogenic)</fullName>
        <ecNumber evidence="2">1.6.5.9</ecNumber>
    </recommendedName>
</protein>
<dbReference type="InterPro" id="IPR023753">
    <property type="entry name" value="FAD/NAD-binding_dom"/>
</dbReference>
<evidence type="ECO:0000256" key="1">
    <source>
        <dbReference type="ARBA" id="ARBA00005272"/>
    </source>
</evidence>
<evidence type="ECO:0000256" key="6">
    <source>
        <dbReference type="ARBA" id="ARBA00023002"/>
    </source>
</evidence>
<keyword evidence="13" id="KW-1185">Reference proteome</keyword>
<organism evidence="12 13">
    <name type="scientific">Caulifigura coniformis</name>
    <dbReference type="NCBI Taxonomy" id="2527983"/>
    <lineage>
        <taxon>Bacteria</taxon>
        <taxon>Pseudomonadati</taxon>
        <taxon>Planctomycetota</taxon>
        <taxon>Planctomycetia</taxon>
        <taxon>Planctomycetales</taxon>
        <taxon>Planctomycetaceae</taxon>
        <taxon>Caulifigura</taxon>
    </lineage>
</organism>
<keyword evidence="6 12" id="KW-0560">Oxidoreductase</keyword>
<dbReference type="AlphaFoldDB" id="A0A517SFS2"/>
<evidence type="ECO:0000259" key="10">
    <source>
        <dbReference type="Pfam" id="PF07992"/>
    </source>
</evidence>
<dbReference type="Gene3D" id="3.50.50.100">
    <property type="match status" value="1"/>
</dbReference>
<dbReference type="InterPro" id="IPR045024">
    <property type="entry name" value="NDH-2"/>
</dbReference>
<dbReference type="Proteomes" id="UP000315700">
    <property type="component" value="Chromosome"/>
</dbReference>